<gene>
    <name evidence="2" type="ORF">A3F83_06140</name>
</gene>
<reference evidence="2 3" key="1">
    <citation type="journal article" date="2016" name="Nat. Commun.">
        <title>Thousands of microbial genomes shed light on interconnected biogeochemical processes in an aquifer system.</title>
        <authorList>
            <person name="Anantharaman K."/>
            <person name="Brown C.T."/>
            <person name="Hug L.A."/>
            <person name="Sharon I."/>
            <person name="Castelle C.J."/>
            <person name="Probst A.J."/>
            <person name="Thomas B.C."/>
            <person name="Singh A."/>
            <person name="Wilkins M.J."/>
            <person name="Karaoz U."/>
            <person name="Brodie E.L."/>
            <person name="Williams K.H."/>
            <person name="Hubbard S.S."/>
            <person name="Banfield J.F."/>
        </authorList>
    </citation>
    <scope>NUCLEOTIDE SEQUENCE [LARGE SCALE GENOMIC DNA]</scope>
</reference>
<dbReference type="AlphaFoldDB" id="A0A1F5YM55"/>
<dbReference type="STRING" id="1817867.A3F83_06140"/>
<dbReference type="EMBL" id="MFIX01000213">
    <property type="protein sequence ID" value="OGG01288.1"/>
    <property type="molecule type" value="Genomic_DNA"/>
</dbReference>
<name>A0A1F5YM55_9BACT</name>
<evidence type="ECO:0008006" key="4">
    <source>
        <dbReference type="Google" id="ProtNLM"/>
    </source>
</evidence>
<organism evidence="2 3">
    <name type="scientific">Candidatus Glassbacteria bacterium RIFCSPLOWO2_12_FULL_58_11</name>
    <dbReference type="NCBI Taxonomy" id="1817867"/>
    <lineage>
        <taxon>Bacteria</taxon>
        <taxon>Candidatus Glassiibacteriota</taxon>
    </lineage>
</organism>
<dbReference type="Pfam" id="PF06074">
    <property type="entry name" value="Portal_Mu"/>
    <property type="match status" value="1"/>
</dbReference>
<feature type="region of interest" description="Disordered" evidence="1">
    <location>
        <begin position="402"/>
        <end position="429"/>
    </location>
</feature>
<dbReference type="Proteomes" id="UP000179129">
    <property type="component" value="Unassembled WGS sequence"/>
</dbReference>
<proteinExistence type="predicted"/>
<comment type="caution">
    <text evidence="2">The sequence shown here is derived from an EMBL/GenBank/DDBJ whole genome shotgun (WGS) entry which is preliminary data.</text>
</comment>
<evidence type="ECO:0000256" key="1">
    <source>
        <dbReference type="SAM" id="MobiDB-lite"/>
    </source>
</evidence>
<feature type="compositionally biased region" description="Basic residues" evidence="1">
    <location>
        <begin position="1"/>
        <end position="18"/>
    </location>
</feature>
<protein>
    <recommendedName>
        <fullName evidence="4">Portal protein</fullName>
    </recommendedName>
</protein>
<sequence>MANNGNRKRRRTRRRGRLTLRPGRELSSPAGGKLAGIFGRYLENPDRTLEEHSSDGLRLYSEMLRKDAQLALCFRQRALNVMAQPWRIMPGGDTREDNERALWVEDVLNGVKNFHLSRTRFFRGVSHGYAPAEIMFARRDDGTVGIDSFRTRDPERFRFDEKGGLLLVGEGNTQAEPMPREKFVLNTWGSDESPYGRALLQELYPLWYFKNNALKELVRFVEKFGAPYLWANYPRGIPESEQEALLEVLRQMQGNTVGIGPEGTEFKINEVGRQGVVEVFRFIIEEYVDRQYAKAILGQTLSTESESGTYALANFQKRGLQNIVEDDSLWQQEQLDGVIRTLIDLNFGPLPASRYPRFRIAYEEDKDLQFYLQAVSLAVNELGLTVGQSWLREQIGFPAPLADDRPLEGRMPVSTGSAGPETAPELQAE</sequence>
<evidence type="ECO:0000313" key="3">
    <source>
        <dbReference type="Proteomes" id="UP000179129"/>
    </source>
</evidence>
<accession>A0A1F5YM55</accession>
<feature type="region of interest" description="Disordered" evidence="1">
    <location>
        <begin position="1"/>
        <end position="28"/>
    </location>
</feature>
<dbReference type="InterPro" id="IPR009279">
    <property type="entry name" value="Portal_Mu"/>
</dbReference>
<evidence type="ECO:0000313" key="2">
    <source>
        <dbReference type="EMBL" id="OGG01288.1"/>
    </source>
</evidence>